<keyword evidence="1" id="KW-0805">Transcription regulation</keyword>
<evidence type="ECO:0000313" key="5">
    <source>
        <dbReference type="EMBL" id="MBD5770553.1"/>
    </source>
</evidence>
<dbReference type="InterPro" id="IPR036390">
    <property type="entry name" value="WH_DNA-bd_sf"/>
</dbReference>
<dbReference type="SUPFAM" id="SSF48008">
    <property type="entry name" value="GntR ligand-binding domain-like"/>
    <property type="match status" value="1"/>
</dbReference>
<dbReference type="EMBL" id="JACYFC010000002">
    <property type="protein sequence ID" value="MBD5770553.1"/>
    <property type="molecule type" value="Genomic_DNA"/>
</dbReference>
<dbReference type="Proteomes" id="UP000604161">
    <property type="component" value="Unassembled WGS sequence"/>
</dbReference>
<dbReference type="SUPFAM" id="SSF46785">
    <property type="entry name" value="Winged helix' DNA-binding domain"/>
    <property type="match status" value="1"/>
</dbReference>
<keyword evidence="3" id="KW-0804">Transcription</keyword>
<dbReference type="Pfam" id="PF07729">
    <property type="entry name" value="FCD"/>
    <property type="match status" value="1"/>
</dbReference>
<dbReference type="Gene3D" id="1.10.10.10">
    <property type="entry name" value="Winged helix-like DNA-binding domain superfamily/Winged helix DNA-binding domain"/>
    <property type="match status" value="1"/>
</dbReference>
<evidence type="ECO:0000313" key="6">
    <source>
        <dbReference type="Proteomes" id="UP000604161"/>
    </source>
</evidence>
<dbReference type="InterPro" id="IPR008920">
    <property type="entry name" value="TF_FadR/GntR_C"/>
</dbReference>
<keyword evidence="2" id="KW-0238">DNA-binding</keyword>
<evidence type="ECO:0000256" key="2">
    <source>
        <dbReference type="ARBA" id="ARBA00023125"/>
    </source>
</evidence>
<name>A0ABR8NZD5_9GAMM</name>
<dbReference type="PANTHER" id="PTHR43537">
    <property type="entry name" value="TRANSCRIPTIONAL REGULATOR, GNTR FAMILY"/>
    <property type="match status" value="1"/>
</dbReference>
<feature type="domain" description="HTH gntR-type" evidence="4">
    <location>
        <begin position="8"/>
        <end position="75"/>
    </location>
</feature>
<dbReference type="SMART" id="SM00345">
    <property type="entry name" value="HTH_GNTR"/>
    <property type="match status" value="1"/>
</dbReference>
<evidence type="ECO:0000259" key="4">
    <source>
        <dbReference type="PROSITE" id="PS50949"/>
    </source>
</evidence>
<dbReference type="InterPro" id="IPR036388">
    <property type="entry name" value="WH-like_DNA-bd_sf"/>
</dbReference>
<gene>
    <name evidence="5" type="ORF">IF202_05785</name>
</gene>
<dbReference type="Gene3D" id="1.20.120.530">
    <property type="entry name" value="GntR ligand-binding domain-like"/>
    <property type="match status" value="1"/>
</dbReference>
<proteinExistence type="predicted"/>
<dbReference type="PANTHER" id="PTHR43537:SF39">
    <property type="entry name" value="HTH-TYPE TRANSCRIPTIONAL REGULATOR MCBR"/>
    <property type="match status" value="1"/>
</dbReference>
<dbReference type="Pfam" id="PF00392">
    <property type="entry name" value="GntR"/>
    <property type="match status" value="1"/>
</dbReference>
<organism evidence="5 6">
    <name type="scientific">Marinomonas colpomeniae</name>
    <dbReference type="NCBI Taxonomy" id="2774408"/>
    <lineage>
        <taxon>Bacteria</taxon>
        <taxon>Pseudomonadati</taxon>
        <taxon>Pseudomonadota</taxon>
        <taxon>Gammaproteobacteria</taxon>
        <taxon>Oceanospirillales</taxon>
        <taxon>Oceanospirillaceae</taxon>
        <taxon>Marinomonas</taxon>
    </lineage>
</organism>
<dbReference type="PROSITE" id="PS50949">
    <property type="entry name" value="HTH_GNTR"/>
    <property type="match status" value="1"/>
</dbReference>
<keyword evidence="6" id="KW-1185">Reference proteome</keyword>
<dbReference type="InterPro" id="IPR000524">
    <property type="entry name" value="Tscrpt_reg_HTH_GntR"/>
</dbReference>
<comment type="caution">
    <text evidence="5">The sequence shown here is derived from an EMBL/GenBank/DDBJ whole genome shotgun (WGS) entry which is preliminary data.</text>
</comment>
<dbReference type="SMART" id="SM00895">
    <property type="entry name" value="FCD"/>
    <property type="match status" value="1"/>
</dbReference>
<reference evidence="5 6" key="1">
    <citation type="submission" date="2020-09" db="EMBL/GenBank/DDBJ databases">
        <title>Marinomonas sp. nov., isolated from the cysticercosis algae of Qingdao, China.</title>
        <authorList>
            <person name="Sun X."/>
        </authorList>
    </citation>
    <scope>NUCLEOTIDE SEQUENCE [LARGE SCALE GENOMIC DNA]</scope>
    <source>
        <strain evidence="5 6">SM2066</strain>
    </source>
</reference>
<dbReference type="InterPro" id="IPR011711">
    <property type="entry name" value="GntR_C"/>
</dbReference>
<evidence type="ECO:0000256" key="1">
    <source>
        <dbReference type="ARBA" id="ARBA00023015"/>
    </source>
</evidence>
<protein>
    <submittedName>
        <fullName evidence="5">GntR family transcriptional regulator</fullName>
    </submittedName>
</protein>
<sequence length="220" mass="24652">MDADNLKQPVHLHVYQRVRDMILFGELTPGEAVTIQGLTNVLGVGMTPAREAIRRLTTEGALEFLGNRRVCVPLLTISALEELAFARCAIEPKLAYWATENMSASKINELNIIDQAVNSAVSHGNVRDYLIQNHRFHMAIYRQANKPELLSIIERLWLKTGPSMRVICGRIGTQNLPDTHQIALDGLRNNDAEQAEKAIYDDILQGVDSLKIILKESEKQ</sequence>
<evidence type="ECO:0000256" key="3">
    <source>
        <dbReference type="ARBA" id="ARBA00023163"/>
    </source>
</evidence>
<accession>A0ABR8NZD5</accession>